<evidence type="ECO:0000256" key="2">
    <source>
        <dbReference type="ARBA" id="ARBA00022525"/>
    </source>
</evidence>
<dbReference type="NCBIfam" id="TIGR01167">
    <property type="entry name" value="LPXTG_anchor"/>
    <property type="match status" value="1"/>
</dbReference>
<dbReference type="EMBL" id="QFFN01000039">
    <property type="protein sequence ID" value="PWG59092.1"/>
    <property type="molecule type" value="Genomic_DNA"/>
</dbReference>
<evidence type="ECO:0000256" key="4">
    <source>
        <dbReference type="ARBA" id="ARBA00023088"/>
    </source>
</evidence>
<evidence type="ECO:0008006" key="11">
    <source>
        <dbReference type="Google" id="ProtNLM"/>
    </source>
</evidence>
<dbReference type="RefSeq" id="WP_109138019.1">
    <property type="nucleotide sequence ID" value="NZ_QFFN01000039.1"/>
</dbReference>
<dbReference type="Proteomes" id="UP000245753">
    <property type="component" value="Unassembled WGS sequence"/>
</dbReference>
<dbReference type="GO" id="GO:0005975">
    <property type="term" value="P:carbohydrate metabolic process"/>
    <property type="evidence" value="ECO:0007669"/>
    <property type="project" value="UniProtKB-ARBA"/>
</dbReference>
<gene>
    <name evidence="9" type="ORF">DF200_09420</name>
</gene>
<protein>
    <recommendedName>
        <fullName evidence="11">Gram-positive cocci surface proteins LPxTG domain-containing protein</fullName>
    </recommendedName>
</protein>
<feature type="compositionally biased region" description="Basic and acidic residues" evidence="5">
    <location>
        <begin position="428"/>
        <end position="458"/>
    </location>
</feature>
<evidence type="ECO:0000256" key="5">
    <source>
        <dbReference type="SAM" id="MobiDB-lite"/>
    </source>
</evidence>
<proteinExistence type="predicted"/>
<dbReference type="Pfam" id="PF00746">
    <property type="entry name" value="Gram_pos_anchor"/>
    <property type="match status" value="1"/>
</dbReference>
<keyword evidence="6" id="KW-0472">Membrane</keyword>
<organism evidence="9 10">
    <name type="scientific">Bifidobacterium catulorum</name>
    <dbReference type="NCBI Taxonomy" id="1630173"/>
    <lineage>
        <taxon>Bacteria</taxon>
        <taxon>Bacillati</taxon>
        <taxon>Actinomycetota</taxon>
        <taxon>Actinomycetes</taxon>
        <taxon>Bifidobacteriales</taxon>
        <taxon>Bifidobacteriaceae</taxon>
        <taxon>Bifidobacterium</taxon>
    </lineage>
</organism>
<dbReference type="Gene3D" id="2.60.40.740">
    <property type="match status" value="1"/>
</dbReference>
<dbReference type="Pfam" id="PF17802">
    <property type="entry name" value="SpaA"/>
    <property type="match status" value="1"/>
</dbReference>
<accession>A0A2U2MQG6</accession>
<evidence type="ECO:0000313" key="9">
    <source>
        <dbReference type="EMBL" id="PWG59092.1"/>
    </source>
</evidence>
<dbReference type="InterPro" id="IPR041033">
    <property type="entry name" value="SpaA_PFL_dom_1"/>
</dbReference>
<dbReference type="Gene3D" id="2.60.40.10">
    <property type="entry name" value="Immunoglobulins"/>
    <property type="match status" value="1"/>
</dbReference>
<dbReference type="InterPro" id="IPR019931">
    <property type="entry name" value="LPXTG_anchor"/>
</dbReference>
<keyword evidence="6" id="KW-1133">Transmembrane helix</keyword>
<dbReference type="PROSITE" id="PS00018">
    <property type="entry name" value="EF_HAND_1"/>
    <property type="match status" value="1"/>
</dbReference>
<comment type="caution">
    <text evidence="9">The sequence shown here is derived from an EMBL/GenBank/DDBJ whole genome shotgun (WGS) entry which is preliminary data.</text>
</comment>
<keyword evidence="10" id="KW-1185">Reference proteome</keyword>
<reference evidence="9 10" key="1">
    <citation type="journal article" date="2018" name="Int. J. Syst. Evol. Microbiol.">
        <title>Bifidobacterium catulorum sp. nov., a novel taxon from the faeces of the baby common marmoset (Callithrix jacchus).</title>
        <authorList>
            <person name="Modesto M."/>
            <person name="Michelini S."/>
            <person name="Oki K."/>
            <person name="Biavati B."/>
            <person name="Watanabe K."/>
            <person name="Mattarelli P."/>
        </authorList>
    </citation>
    <scope>NUCLEOTIDE SEQUENCE [LARGE SCALE GENOMIC DNA]</scope>
    <source>
        <strain evidence="9 10">MRM 8.19</strain>
    </source>
</reference>
<keyword evidence="4" id="KW-0572">Peptidoglycan-anchor</keyword>
<keyword evidence="3" id="KW-0732">Signal</keyword>
<evidence type="ECO:0000259" key="7">
    <source>
        <dbReference type="Pfam" id="PF00746"/>
    </source>
</evidence>
<evidence type="ECO:0000256" key="3">
    <source>
        <dbReference type="ARBA" id="ARBA00022729"/>
    </source>
</evidence>
<name>A0A2U2MQG6_9BIFI</name>
<feature type="domain" description="Gram-positive cocci surface proteins LPxTG" evidence="7">
    <location>
        <begin position="557"/>
        <end position="589"/>
    </location>
</feature>
<evidence type="ECO:0000313" key="10">
    <source>
        <dbReference type="Proteomes" id="UP000245753"/>
    </source>
</evidence>
<feature type="region of interest" description="Disordered" evidence="5">
    <location>
        <begin position="419"/>
        <end position="467"/>
    </location>
</feature>
<sequence>MFGVQTVDAAKDGVRAGLTTALDGVAANANDHHKDANGKIAVPTDTTDLLAWALQYGYLDQSATKPWTKTDGSNPATDSTTRKFADALNTDANRANLGTPTTLSVAAQNLTIAQDGKSASASLPAGIYLFLDVTKADAVNPTPNHIQDGTENDAATSGKVVVNSAPIVLASGDLTADGGVNYLYPLADTTVAFKNHVTPVTKTVDDTDKTVSTGETVRYTLKTTLPLTTGYDAKTYVFDLTDYPGKGQTVNLDGFDGANAEGGAADAGAYDVKVYDTNADGSLKDNDPNTDGVQPLKTLAEGTDFDLTTSAANNGKEIVGAENKAANFKLNFSKLIQSKDYNTTPLWGKTVVVTYAAKITGVQGDVPNTVEVNDNNAVAQHGTKLTLGGFSFTKTDAQGNADASINGATFTIEADADTTDNKAVTPAEPDRTNADLVNKYDKDGDKSVSDEELNHVDDPWTGAGVNESDSRVVDAKNGIVTFTGLADGVYTVTETKAPNGYLGDAYYVKFKVTIKNGKAVYFDGIDKWGLAPNSDDNTQNGTEITDYEVKNVRNITELPKTGAAGIMFFTVVGLLLAGAAGTIYLKSRRASRALHA</sequence>
<dbReference type="InterPro" id="IPR013783">
    <property type="entry name" value="Ig-like_fold"/>
</dbReference>
<keyword evidence="6" id="KW-0812">Transmembrane</keyword>
<feature type="domain" description="SpaA-like prealbumin fold" evidence="8">
    <location>
        <begin position="390"/>
        <end position="517"/>
    </location>
</feature>
<dbReference type="InterPro" id="IPR018247">
    <property type="entry name" value="EF_Hand_1_Ca_BS"/>
</dbReference>
<dbReference type="AlphaFoldDB" id="A0A2U2MQG6"/>
<feature type="transmembrane region" description="Helical" evidence="6">
    <location>
        <begin position="563"/>
        <end position="585"/>
    </location>
</feature>
<evidence type="ECO:0000259" key="8">
    <source>
        <dbReference type="Pfam" id="PF17802"/>
    </source>
</evidence>
<evidence type="ECO:0000256" key="1">
    <source>
        <dbReference type="ARBA" id="ARBA00022512"/>
    </source>
</evidence>
<evidence type="ECO:0000256" key="6">
    <source>
        <dbReference type="SAM" id="Phobius"/>
    </source>
</evidence>
<keyword evidence="1" id="KW-0134">Cell wall</keyword>
<dbReference type="OrthoDB" id="3240140at2"/>
<keyword evidence="2" id="KW-0964">Secreted</keyword>